<feature type="transmembrane region" description="Helical" evidence="1">
    <location>
        <begin position="287"/>
        <end position="307"/>
    </location>
</feature>
<dbReference type="AlphaFoldDB" id="A0A831PS73"/>
<evidence type="ECO:0000256" key="1">
    <source>
        <dbReference type="SAM" id="Phobius"/>
    </source>
</evidence>
<protein>
    <submittedName>
        <fullName evidence="3">Glycosyltransferase</fullName>
    </submittedName>
</protein>
<dbReference type="Pfam" id="PF00535">
    <property type="entry name" value="Glycos_transf_2"/>
    <property type="match status" value="1"/>
</dbReference>
<dbReference type="EMBL" id="DSDK01000777">
    <property type="protein sequence ID" value="HDR52671.1"/>
    <property type="molecule type" value="Genomic_DNA"/>
</dbReference>
<dbReference type="Gene3D" id="3.90.550.10">
    <property type="entry name" value="Spore Coat Polysaccharide Biosynthesis Protein SpsA, Chain A"/>
    <property type="match status" value="1"/>
</dbReference>
<sequence length="386" mass="44225">MELSVIIVNYNVKHFLEQCLHSVLKATKMVSSEIFVIDNNSVDGSMQLIKEKFPQVHLIENKDNVGFSKANNQAIRLAKGKYILLLNPDTVVEEDTFTKIVKFMDEHPDAGGLGVKMIDGKGNFLPESKRGLPTPWVAFCKMFGLSKLFPKSKKFGKYHLSYLDENEIHQVEVLAGAFMLLRKETIDKVGLLDENFFMYGEDIDLSYRITQGGYKNYYFPETTIIHYKGESTKKGSLNYVKVFYKAMIIFAQKHFSGGKANAFSLLLNLAIWFRALLSVLKRIINRFFLPLLDAVLIYAGFLLLTPFWEKVRYESGYYPPDFLQWVVPVYIFFWLAAIFFSGGYKKPVNLLHVARGILWGTIAILLAYSLVDEEYRFSRALILLGS</sequence>
<proteinExistence type="predicted"/>
<dbReference type="CDD" id="cd04186">
    <property type="entry name" value="GT_2_like_c"/>
    <property type="match status" value="1"/>
</dbReference>
<dbReference type="InterPro" id="IPR029044">
    <property type="entry name" value="Nucleotide-diphossugar_trans"/>
</dbReference>
<name>A0A831PS73_9BACT</name>
<keyword evidence="1" id="KW-0472">Membrane</keyword>
<dbReference type="PANTHER" id="PTHR43179:SF7">
    <property type="entry name" value="RHAMNOSYLTRANSFERASE WBBL"/>
    <property type="match status" value="1"/>
</dbReference>
<feature type="transmembrane region" description="Helical" evidence="1">
    <location>
        <begin position="262"/>
        <end position="280"/>
    </location>
</feature>
<dbReference type="SUPFAM" id="SSF53448">
    <property type="entry name" value="Nucleotide-diphospho-sugar transferases"/>
    <property type="match status" value="1"/>
</dbReference>
<feature type="transmembrane region" description="Helical" evidence="1">
    <location>
        <begin position="353"/>
        <end position="371"/>
    </location>
</feature>
<evidence type="ECO:0000313" key="3">
    <source>
        <dbReference type="EMBL" id="HDR52671.1"/>
    </source>
</evidence>
<dbReference type="Proteomes" id="UP000886047">
    <property type="component" value="Unassembled WGS sequence"/>
</dbReference>
<feature type="transmembrane region" description="Helical" evidence="1">
    <location>
        <begin position="322"/>
        <end position="341"/>
    </location>
</feature>
<feature type="non-terminal residue" evidence="3">
    <location>
        <position position="386"/>
    </location>
</feature>
<accession>A0A831PS73</accession>
<feature type="domain" description="Glycosyltransferase 2-like" evidence="2">
    <location>
        <begin position="4"/>
        <end position="125"/>
    </location>
</feature>
<organism evidence="3">
    <name type="scientific">Mariniphaga anaerophila</name>
    <dbReference type="NCBI Taxonomy" id="1484053"/>
    <lineage>
        <taxon>Bacteria</taxon>
        <taxon>Pseudomonadati</taxon>
        <taxon>Bacteroidota</taxon>
        <taxon>Bacteroidia</taxon>
        <taxon>Marinilabiliales</taxon>
        <taxon>Prolixibacteraceae</taxon>
        <taxon>Mariniphaga</taxon>
    </lineage>
</organism>
<keyword evidence="1" id="KW-1133">Transmembrane helix</keyword>
<dbReference type="InterPro" id="IPR001173">
    <property type="entry name" value="Glyco_trans_2-like"/>
</dbReference>
<comment type="caution">
    <text evidence="3">The sequence shown here is derived from an EMBL/GenBank/DDBJ whole genome shotgun (WGS) entry which is preliminary data.</text>
</comment>
<dbReference type="PANTHER" id="PTHR43179">
    <property type="entry name" value="RHAMNOSYLTRANSFERASE WBBL"/>
    <property type="match status" value="1"/>
</dbReference>
<reference evidence="3" key="1">
    <citation type="journal article" date="2020" name="mSystems">
        <title>Genome- and Community-Level Interaction Insights into Carbon Utilization and Element Cycling Functions of Hydrothermarchaeota in Hydrothermal Sediment.</title>
        <authorList>
            <person name="Zhou Z."/>
            <person name="Liu Y."/>
            <person name="Xu W."/>
            <person name="Pan J."/>
            <person name="Luo Z.H."/>
            <person name="Li M."/>
        </authorList>
    </citation>
    <scope>NUCLEOTIDE SEQUENCE [LARGE SCALE GENOMIC DNA]</scope>
    <source>
        <strain evidence="3">SpSt-1217</strain>
    </source>
</reference>
<keyword evidence="1" id="KW-0812">Transmembrane</keyword>
<evidence type="ECO:0000259" key="2">
    <source>
        <dbReference type="Pfam" id="PF00535"/>
    </source>
</evidence>
<gene>
    <name evidence="3" type="ORF">ENN90_13815</name>
</gene>